<reference evidence="1 2" key="1">
    <citation type="submission" date="2022-10" db="EMBL/GenBank/DDBJ databases">
        <title>Paucibacter sp. hw1 Genome sequencing.</title>
        <authorList>
            <person name="Park S."/>
        </authorList>
    </citation>
    <scope>NUCLEOTIDE SEQUENCE [LARGE SCALE GENOMIC DNA]</scope>
    <source>
        <strain evidence="2">hw1</strain>
    </source>
</reference>
<name>A0ABT5KGC8_9BURK</name>
<sequence>MKLSNTIRCLRQLWQSQQDSSPPIPAEELLLRDGGQIRQLLNGLARSRRGVVLQAPDGSLMATGDLQTYGEQGLAVRIHEDCLMSPSGQTRDSPLSCALAGRGMVNISAASESGVLMFSLHGARLLGNWLVAAQLPTELIRMQSRRHFRLSGRAGQLQNASISWPGSPRPLALQDLSEEGAGLVLMAREWKGASQLKQVTLVLGQDALPVPLLQVVHERPLLASAAPYSTIGARLIGIKPEHIRSLRRWLIATQAEMCLPQLDLADQS</sequence>
<proteinExistence type="predicted"/>
<protein>
    <recommendedName>
        <fullName evidence="3">PilZ domain-containing protein</fullName>
    </recommendedName>
</protein>
<evidence type="ECO:0008006" key="3">
    <source>
        <dbReference type="Google" id="ProtNLM"/>
    </source>
</evidence>
<dbReference type="RefSeq" id="WP_273601145.1">
    <property type="nucleotide sequence ID" value="NZ_JAQQXT010000009.1"/>
</dbReference>
<keyword evidence="2" id="KW-1185">Reference proteome</keyword>
<dbReference type="Proteomes" id="UP001221189">
    <property type="component" value="Unassembled WGS sequence"/>
</dbReference>
<evidence type="ECO:0000313" key="1">
    <source>
        <dbReference type="EMBL" id="MDC8772972.1"/>
    </source>
</evidence>
<gene>
    <name evidence="1" type="ORF">PRZ03_15405</name>
</gene>
<comment type="caution">
    <text evidence="1">The sequence shown here is derived from an EMBL/GenBank/DDBJ whole genome shotgun (WGS) entry which is preliminary data.</text>
</comment>
<accession>A0ABT5KGC8</accession>
<evidence type="ECO:0000313" key="2">
    <source>
        <dbReference type="Proteomes" id="UP001221189"/>
    </source>
</evidence>
<organism evidence="1 2">
    <name type="scientific">Roseateles albus</name>
    <dbReference type="NCBI Taxonomy" id="2987525"/>
    <lineage>
        <taxon>Bacteria</taxon>
        <taxon>Pseudomonadati</taxon>
        <taxon>Pseudomonadota</taxon>
        <taxon>Betaproteobacteria</taxon>
        <taxon>Burkholderiales</taxon>
        <taxon>Sphaerotilaceae</taxon>
        <taxon>Roseateles</taxon>
    </lineage>
</organism>
<dbReference type="EMBL" id="JAQQXT010000009">
    <property type="protein sequence ID" value="MDC8772972.1"/>
    <property type="molecule type" value="Genomic_DNA"/>
</dbReference>